<keyword evidence="13" id="KW-1133">Transmembrane helix</keyword>
<keyword evidence="5" id="KW-0808">Transferase</keyword>
<evidence type="ECO:0000256" key="9">
    <source>
        <dbReference type="ARBA" id="ARBA00023012"/>
    </source>
</evidence>
<dbReference type="Pfam" id="PF00672">
    <property type="entry name" value="HAMP"/>
    <property type="match status" value="1"/>
</dbReference>
<dbReference type="GO" id="GO:0000155">
    <property type="term" value="F:phosphorelay sensor kinase activity"/>
    <property type="evidence" value="ECO:0007669"/>
    <property type="project" value="InterPro"/>
</dbReference>
<dbReference type="Gene3D" id="3.40.50.2300">
    <property type="match status" value="1"/>
</dbReference>
<evidence type="ECO:0000259" key="16">
    <source>
        <dbReference type="PROSITE" id="PS50110"/>
    </source>
</evidence>
<dbReference type="PROSITE" id="PS50109">
    <property type="entry name" value="HIS_KIN"/>
    <property type="match status" value="1"/>
</dbReference>
<dbReference type="InterPro" id="IPR036641">
    <property type="entry name" value="HPT_dom_sf"/>
</dbReference>
<evidence type="ECO:0000313" key="20">
    <source>
        <dbReference type="Proteomes" id="UP000630353"/>
    </source>
</evidence>
<keyword evidence="4 11" id="KW-0597">Phosphoprotein</keyword>
<feature type="domain" description="HPt" evidence="18">
    <location>
        <begin position="654"/>
        <end position="754"/>
    </location>
</feature>
<dbReference type="CDD" id="cd00082">
    <property type="entry name" value="HisKA"/>
    <property type="match status" value="1"/>
</dbReference>
<dbReference type="InterPro" id="IPR008207">
    <property type="entry name" value="Sig_transdc_His_kin_Hpt_dom"/>
</dbReference>
<name>A0A919CQN4_9PROT</name>
<dbReference type="Pfam" id="PF00072">
    <property type="entry name" value="Response_reg"/>
    <property type="match status" value="1"/>
</dbReference>
<evidence type="ECO:0000256" key="5">
    <source>
        <dbReference type="ARBA" id="ARBA00022679"/>
    </source>
</evidence>
<dbReference type="GO" id="GO:0005524">
    <property type="term" value="F:ATP binding"/>
    <property type="evidence" value="ECO:0007669"/>
    <property type="project" value="UniProtKB-KW"/>
</dbReference>
<dbReference type="FunFam" id="3.30.565.10:FF:000078">
    <property type="entry name" value="Two-component sensor histidine kinase"/>
    <property type="match status" value="1"/>
</dbReference>
<feature type="region of interest" description="Disordered" evidence="12">
    <location>
        <begin position="611"/>
        <end position="637"/>
    </location>
</feature>
<dbReference type="EC" id="2.7.13.3" evidence="3"/>
<dbReference type="PANTHER" id="PTHR45339">
    <property type="entry name" value="HYBRID SIGNAL TRANSDUCTION HISTIDINE KINASE J"/>
    <property type="match status" value="1"/>
</dbReference>
<organism evidence="19 20">
    <name type="scientific">Thalassobaculum fulvum</name>
    <dbReference type="NCBI Taxonomy" id="1633335"/>
    <lineage>
        <taxon>Bacteria</taxon>
        <taxon>Pseudomonadati</taxon>
        <taxon>Pseudomonadota</taxon>
        <taxon>Alphaproteobacteria</taxon>
        <taxon>Rhodospirillales</taxon>
        <taxon>Thalassobaculaceae</taxon>
        <taxon>Thalassobaculum</taxon>
    </lineage>
</organism>
<evidence type="ECO:0000256" key="8">
    <source>
        <dbReference type="ARBA" id="ARBA00022840"/>
    </source>
</evidence>
<comment type="caution">
    <text evidence="19">The sequence shown here is derived from an EMBL/GenBank/DDBJ whole genome shotgun (WGS) entry which is preliminary data.</text>
</comment>
<dbReference type="SUPFAM" id="SSF47384">
    <property type="entry name" value="Homodimeric domain of signal transducing histidine kinase"/>
    <property type="match status" value="1"/>
</dbReference>
<keyword evidence="9" id="KW-0902">Two-component regulatory system</keyword>
<dbReference type="SUPFAM" id="SSF55874">
    <property type="entry name" value="ATPase domain of HSP90 chaperone/DNA topoisomerase II/histidine kinase"/>
    <property type="match status" value="1"/>
</dbReference>
<feature type="chain" id="PRO_5037484961" description="histidine kinase" evidence="14">
    <location>
        <begin position="23"/>
        <end position="754"/>
    </location>
</feature>
<proteinExistence type="predicted"/>
<evidence type="ECO:0000256" key="4">
    <source>
        <dbReference type="ARBA" id="ARBA00022553"/>
    </source>
</evidence>
<keyword evidence="13" id="KW-0812">Transmembrane</keyword>
<dbReference type="Pfam" id="PF00512">
    <property type="entry name" value="HisKA"/>
    <property type="match status" value="1"/>
</dbReference>
<dbReference type="SUPFAM" id="SSF52172">
    <property type="entry name" value="CheY-like"/>
    <property type="match status" value="1"/>
</dbReference>
<evidence type="ECO:0000256" key="1">
    <source>
        <dbReference type="ARBA" id="ARBA00000085"/>
    </source>
</evidence>
<dbReference type="CDD" id="cd17546">
    <property type="entry name" value="REC_hyHK_CKI1_RcsC-like"/>
    <property type="match status" value="1"/>
</dbReference>
<dbReference type="InterPro" id="IPR003594">
    <property type="entry name" value="HATPase_dom"/>
</dbReference>
<sequence>MSIRFKLLGAFLVAVVAAAALAGVALTATWSLGDLAQRLYDQPLQAINYARSAQTAFEVMQRAASPEERAERWGQLSSDLEVVSERSQSDEMRGLVAAIQADVETWWTRQGKAGMSAAEVQFVENLAEGIRDDLEILVEAAASGGFRFWLEAERLIDQTKTFTLAVVAGVALVALAVAGWMIQTIVRPLGRMERAMTALAGGARDIAVPDLGRRDEVGAMASALAVFKDAMAEVRDAKERAEAATRAKSEFLAMMSHEIRTPMNGVIGMTRLLLDGDLAARERETAGIVLDSGEALMTILNDILDLSKLEAGRFELEEADFDVRRLVEGTVALMSGRASEKGLLLHARVADDVPPYLRGDAGRLRQVLLNLVGNAVKFTDSGSVTVSVLRGTGQGGIPLVVEVTDTGIGMDEAARSRLFQEFAQADASIARRYGGTGLGLSISKRIVDRMGGTIEVESAPGRGSTFRIALTLPEGVEPAAEAADGADDLPPLHVLVAEDNPVNQRVARGLLEKRGHRVTVVPDGRQAVAAVAAGGVDLVLMDLHMPEMDGVAATRAIRALDPPLSAVPVVAATAGAMEHEVRACLDAGMDAAVAKPIDPRALFRTLARAVSTVPEPEDGPGSEPLDDGDPTALLEAGSDPFEPAVYRALADQLGAEMAEELVGAFEETARDALAAFEAGRDGGDPAAIGDAAHGLKSAAGSIGLRGVWSWARTVEEAVASGHMQDAAAGCDALPAAIAEGLAALRASVRRTAAE</sequence>
<dbReference type="InterPro" id="IPR011006">
    <property type="entry name" value="CheY-like_superfamily"/>
</dbReference>
<evidence type="ECO:0000256" key="10">
    <source>
        <dbReference type="PROSITE-ProRule" id="PRU00110"/>
    </source>
</evidence>
<dbReference type="InterPro" id="IPR036890">
    <property type="entry name" value="HATPase_C_sf"/>
</dbReference>
<dbReference type="InterPro" id="IPR036097">
    <property type="entry name" value="HisK_dim/P_sf"/>
</dbReference>
<dbReference type="Gene3D" id="1.20.120.160">
    <property type="entry name" value="HPT domain"/>
    <property type="match status" value="1"/>
</dbReference>
<feature type="domain" description="Response regulatory" evidence="16">
    <location>
        <begin position="493"/>
        <end position="610"/>
    </location>
</feature>
<protein>
    <recommendedName>
        <fullName evidence="3">histidine kinase</fullName>
        <ecNumber evidence="3">2.7.13.3</ecNumber>
    </recommendedName>
</protein>
<feature type="transmembrane region" description="Helical" evidence="13">
    <location>
        <begin position="162"/>
        <end position="186"/>
    </location>
</feature>
<reference evidence="19" key="1">
    <citation type="journal article" date="2014" name="Int. J. Syst. Evol. Microbiol.">
        <title>Complete genome sequence of Corynebacterium casei LMG S-19264T (=DSM 44701T), isolated from a smear-ripened cheese.</title>
        <authorList>
            <consortium name="US DOE Joint Genome Institute (JGI-PGF)"/>
            <person name="Walter F."/>
            <person name="Albersmeier A."/>
            <person name="Kalinowski J."/>
            <person name="Ruckert C."/>
        </authorList>
    </citation>
    <scope>NUCLEOTIDE SEQUENCE</scope>
    <source>
        <strain evidence="19">KCTC 42651</strain>
    </source>
</reference>
<feature type="signal peptide" evidence="14">
    <location>
        <begin position="1"/>
        <end position="22"/>
    </location>
</feature>
<keyword evidence="13" id="KW-0472">Membrane</keyword>
<evidence type="ECO:0000259" key="17">
    <source>
        <dbReference type="PROSITE" id="PS50885"/>
    </source>
</evidence>
<dbReference type="PRINTS" id="PR00344">
    <property type="entry name" value="BCTRLSENSOR"/>
</dbReference>
<evidence type="ECO:0000256" key="13">
    <source>
        <dbReference type="SAM" id="Phobius"/>
    </source>
</evidence>
<evidence type="ECO:0000256" key="11">
    <source>
        <dbReference type="PROSITE-ProRule" id="PRU00169"/>
    </source>
</evidence>
<evidence type="ECO:0000259" key="15">
    <source>
        <dbReference type="PROSITE" id="PS50109"/>
    </source>
</evidence>
<dbReference type="Gene3D" id="1.10.287.130">
    <property type="match status" value="1"/>
</dbReference>
<keyword evidence="8" id="KW-0067">ATP-binding</keyword>
<dbReference type="EMBL" id="BMZS01000004">
    <property type="protein sequence ID" value="GHD49403.1"/>
    <property type="molecule type" value="Genomic_DNA"/>
</dbReference>
<dbReference type="CDD" id="cd06225">
    <property type="entry name" value="HAMP"/>
    <property type="match status" value="1"/>
</dbReference>
<evidence type="ECO:0000256" key="2">
    <source>
        <dbReference type="ARBA" id="ARBA00004370"/>
    </source>
</evidence>
<dbReference type="RefSeq" id="WP_189989243.1">
    <property type="nucleotide sequence ID" value="NZ_BMZS01000004.1"/>
</dbReference>
<feature type="modified residue" description="Phosphohistidine" evidence="10">
    <location>
        <position position="693"/>
    </location>
</feature>
<dbReference type="Gene3D" id="3.30.565.10">
    <property type="entry name" value="Histidine kinase-like ATPase, C-terminal domain"/>
    <property type="match status" value="1"/>
</dbReference>
<keyword evidence="7" id="KW-0418">Kinase</keyword>
<dbReference type="Gene3D" id="6.10.340.10">
    <property type="match status" value="1"/>
</dbReference>
<evidence type="ECO:0000313" key="19">
    <source>
        <dbReference type="EMBL" id="GHD49403.1"/>
    </source>
</evidence>
<dbReference type="InterPro" id="IPR003661">
    <property type="entry name" value="HisK_dim/P_dom"/>
</dbReference>
<dbReference type="Proteomes" id="UP000630353">
    <property type="component" value="Unassembled WGS sequence"/>
</dbReference>
<dbReference type="PANTHER" id="PTHR45339:SF5">
    <property type="entry name" value="HISTIDINE KINASE"/>
    <property type="match status" value="1"/>
</dbReference>
<gene>
    <name evidence="19" type="ORF">GCM10017083_21630</name>
</gene>
<dbReference type="InterPro" id="IPR001789">
    <property type="entry name" value="Sig_transdc_resp-reg_receiver"/>
</dbReference>
<dbReference type="CDD" id="cd16922">
    <property type="entry name" value="HATPase_EvgS-ArcB-TorS-like"/>
    <property type="match status" value="1"/>
</dbReference>
<dbReference type="PROSITE" id="PS50894">
    <property type="entry name" value="HPT"/>
    <property type="match status" value="1"/>
</dbReference>
<dbReference type="SUPFAM" id="SSF47226">
    <property type="entry name" value="Histidine-containing phosphotransfer domain, HPT domain"/>
    <property type="match status" value="1"/>
</dbReference>
<dbReference type="FunFam" id="1.10.287.130:FF:000002">
    <property type="entry name" value="Two-component osmosensing histidine kinase"/>
    <property type="match status" value="1"/>
</dbReference>
<reference evidence="19" key="2">
    <citation type="submission" date="2020-09" db="EMBL/GenBank/DDBJ databases">
        <authorList>
            <person name="Sun Q."/>
            <person name="Kim S."/>
        </authorList>
    </citation>
    <scope>NUCLEOTIDE SEQUENCE</scope>
    <source>
        <strain evidence="19">KCTC 42651</strain>
    </source>
</reference>
<dbReference type="InterPro" id="IPR005467">
    <property type="entry name" value="His_kinase_dom"/>
</dbReference>
<keyword evidence="20" id="KW-1185">Reference proteome</keyword>
<accession>A0A919CQN4</accession>
<evidence type="ECO:0000256" key="12">
    <source>
        <dbReference type="SAM" id="MobiDB-lite"/>
    </source>
</evidence>
<dbReference type="SUPFAM" id="SSF158472">
    <property type="entry name" value="HAMP domain-like"/>
    <property type="match status" value="1"/>
</dbReference>
<dbReference type="SMART" id="SM00387">
    <property type="entry name" value="HATPase_c"/>
    <property type="match status" value="1"/>
</dbReference>
<dbReference type="SMART" id="SM00304">
    <property type="entry name" value="HAMP"/>
    <property type="match status" value="1"/>
</dbReference>
<dbReference type="PROSITE" id="PS50885">
    <property type="entry name" value="HAMP"/>
    <property type="match status" value="1"/>
</dbReference>
<dbReference type="Pfam" id="PF01627">
    <property type="entry name" value="Hpt"/>
    <property type="match status" value="1"/>
</dbReference>
<dbReference type="InterPro" id="IPR003660">
    <property type="entry name" value="HAMP_dom"/>
</dbReference>
<comment type="catalytic activity">
    <reaction evidence="1">
        <text>ATP + protein L-histidine = ADP + protein N-phospho-L-histidine.</text>
        <dbReference type="EC" id="2.7.13.3"/>
    </reaction>
</comment>
<feature type="modified residue" description="4-aspartylphosphate" evidence="11">
    <location>
        <position position="542"/>
    </location>
</feature>
<dbReference type="AlphaFoldDB" id="A0A919CQN4"/>
<feature type="domain" description="Histidine kinase" evidence="15">
    <location>
        <begin position="254"/>
        <end position="474"/>
    </location>
</feature>
<dbReference type="PROSITE" id="PS50110">
    <property type="entry name" value="RESPONSE_REGULATORY"/>
    <property type="match status" value="1"/>
</dbReference>
<evidence type="ECO:0000256" key="14">
    <source>
        <dbReference type="SAM" id="SignalP"/>
    </source>
</evidence>
<dbReference type="Pfam" id="PF02518">
    <property type="entry name" value="HATPase_c"/>
    <property type="match status" value="1"/>
</dbReference>
<dbReference type="SMART" id="SM00388">
    <property type="entry name" value="HisKA"/>
    <property type="match status" value="1"/>
</dbReference>
<dbReference type="SMART" id="SM00448">
    <property type="entry name" value="REC"/>
    <property type="match status" value="1"/>
</dbReference>
<dbReference type="InterPro" id="IPR004358">
    <property type="entry name" value="Sig_transdc_His_kin-like_C"/>
</dbReference>
<keyword evidence="14" id="KW-0732">Signal</keyword>
<dbReference type="GO" id="GO:0005886">
    <property type="term" value="C:plasma membrane"/>
    <property type="evidence" value="ECO:0007669"/>
    <property type="project" value="UniProtKB-SubCell"/>
</dbReference>
<feature type="domain" description="HAMP" evidence="17">
    <location>
        <begin position="183"/>
        <end position="236"/>
    </location>
</feature>
<evidence type="ECO:0000256" key="7">
    <source>
        <dbReference type="ARBA" id="ARBA00022777"/>
    </source>
</evidence>
<evidence type="ECO:0000256" key="6">
    <source>
        <dbReference type="ARBA" id="ARBA00022741"/>
    </source>
</evidence>
<comment type="subcellular location">
    <subcellularLocation>
        <location evidence="2">Membrane</location>
    </subcellularLocation>
</comment>
<evidence type="ECO:0000256" key="3">
    <source>
        <dbReference type="ARBA" id="ARBA00012438"/>
    </source>
</evidence>
<evidence type="ECO:0000259" key="18">
    <source>
        <dbReference type="PROSITE" id="PS50894"/>
    </source>
</evidence>
<keyword evidence="6" id="KW-0547">Nucleotide-binding</keyword>
<feature type="compositionally biased region" description="Acidic residues" evidence="12">
    <location>
        <begin position="615"/>
        <end position="629"/>
    </location>
</feature>